<dbReference type="GO" id="GO:0005829">
    <property type="term" value="C:cytosol"/>
    <property type="evidence" value="ECO:0007669"/>
    <property type="project" value="TreeGrafter"/>
</dbReference>
<dbReference type="Gene3D" id="3.20.20.70">
    <property type="entry name" value="Aldolase class I"/>
    <property type="match status" value="1"/>
</dbReference>
<comment type="cofactor">
    <cofactor evidence="1">
        <name>FMN</name>
        <dbReference type="ChEBI" id="CHEBI:58210"/>
    </cofactor>
</comment>
<comment type="similarity">
    <text evidence="2">Belongs to the NADH:flavin oxidoreductase/NADH oxidase family.</text>
</comment>
<dbReference type="InterPro" id="IPR045247">
    <property type="entry name" value="Oye-like"/>
</dbReference>
<evidence type="ECO:0000256" key="1">
    <source>
        <dbReference type="ARBA" id="ARBA00001917"/>
    </source>
</evidence>
<dbReference type="FunFam" id="3.20.20.70:FF:000059">
    <property type="entry name" value="N-ethylmaleimide reductase, FMN-linked"/>
    <property type="match status" value="1"/>
</dbReference>
<evidence type="ECO:0000256" key="2">
    <source>
        <dbReference type="ARBA" id="ARBA00005979"/>
    </source>
</evidence>
<evidence type="ECO:0000259" key="4">
    <source>
        <dbReference type="Pfam" id="PF00724"/>
    </source>
</evidence>
<dbReference type="InterPro" id="IPR013785">
    <property type="entry name" value="Aldolase_TIM"/>
</dbReference>
<dbReference type="Pfam" id="PF00724">
    <property type="entry name" value="Oxidored_FMN"/>
    <property type="match status" value="1"/>
</dbReference>
<sequence length="376" mass="40705">MKLFQPLQVGPLTLANRVFMAPLTRLRSLEPGDVPTTMMADYYRQRASAGLIITEATQISFQAKGYSGSPGIHSAEQIAAWKHINEGIHAEGGHSAVQVWHTGRVSHTSLQPGGEAPVAPSALPAGARTTLRDEQGNLVRVETSAPRALSESEIAGIVADFGQAAVNAREAGFDFIELHAAHGYLLHQFLTPSANQREDRYGGSVENRARIVLEAVDAAIANWSAERVGIRVFPLGGFNGVDNGEDQEAAGLYLIRELAKRNLAYLHLSEPDWAGGKPLRDEFRQAIRAAYPGVIIAAGAYTAEKGEDLIGRGLIDAVAFGRSYIANPDLVQRLRVQAPLNEHRAQFDYANGPEGYTDYPFLHQAVGASEGWAHRQ</sequence>
<dbReference type="EMBL" id="NFSB01000091">
    <property type="protein sequence ID" value="OUM22749.1"/>
    <property type="molecule type" value="Genomic_DNA"/>
</dbReference>
<dbReference type="PANTHER" id="PTHR22893:SF91">
    <property type="entry name" value="NADPH DEHYDROGENASE 2-RELATED"/>
    <property type="match status" value="1"/>
</dbReference>
<dbReference type="InterPro" id="IPR001155">
    <property type="entry name" value="OxRdtase_FMN_N"/>
</dbReference>
<feature type="domain" description="NADH:flavin oxidoreductase/NADH oxidase N-terminal" evidence="4">
    <location>
        <begin position="2"/>
        <end position="340"/>
    </location>
</feature>
<dbReference type="GO" id="GO:0010181">
    <property type="term" value="F:FMN binding"/>
    <property type="evidence" value="ECO:0007669"/>
    <property type="project" value="InterPro"/>
</dbReference>
<keyword evidence="3" id="KW-0560">Oxidoreductase</keyword>
<organism evidence="5 6">
    <name type="scientific">Pseudomonas putida</name>
    <name type="common">Arthrobacter siderocapsulatus</name>
    <dbReference type="NCBI Taxonomy" id="303"/>
    <lineage>
        <taxon>Bacteria</taxon>
        <taxon>Pseudomonadati</taxon>
        <taxon>Pseudomonadota</taxon>
        <taxon>Gammaproteobacteria</taxon>
        <taxon>Pseudomonadales</taxon>
        <taxon>Pseudomonadaceae</taxon>
        <taxon>Pseudomonas</taxon>
    </lineage>
</organism>
<accession>A0A1Y3KAD9</accession>
<dbReference type="NCBIfam" id="NF007899">
    <property type="entry name" value="PRK10605.1"/>
    <property type="match status" value="1"/>
</dbReference>
<gene>
    <name evidence="5" type="ORF">B8W72_30380</name>
</gene>
<proteinExistence type="inferred from homology"/>
<dbReference type="SUPFAM" id="SSF51395">
    <property type="entry name" value="FMN-linked oxidoreductases"/>
    <property type="match status" value="1"/>
</dbReference>
<dbReference type="GO" id="GO:0016628">
    <property type="term" value="F:oxidoreductase activity, acting on the CH-CH group of donors, NAD or NADP as acceptor"/>
    <property type="evidence" value="ECO:0007669"/>
    <property type="project" value="UniProtKB-ARBA"/>
</dbReference>
<evidence type="ECO:0000256" key="3">
    <source>
        <dbReference type="ARBA" id="ARBA00023002"/>
    </source>
</evidence>
<reference evidence="5 6" key="1">
    <citation type="submission" date="2017-05" db="EMBL/GenBank/DDBJ databases">
        <title>Whole genome sequence of Pseudomonas putida isolate 1312 commercialized as a biostimulant.</title>
        <authorList>
            <person name="Crovadore J."/>
            <person name="Blanc P."/>
            <person name="Chablais R."/>
            <person name="Cochard B."/>
            <person name="Grizard D."/>
            <person name="Lefort F."/>
        </authorList>
    </citation>
    <scope>NUCLEOTIDE SEQUENCE [LARGE SCALE GENOMIC DNA]</scope>
    <source>
        <strain evidence="5 6">1312</strain>
    </source>
</reference>
<evidence type="ECO:0000313" key="5">
    <source>
        <dbReference type="EMBL" id="OUM22749.1"/>
    </source>
</evidence>
<dbReference type="AlphaFoldDB" id="A0A1Y3KAD9"/>
<evidence type="ECO:0000313" key="6">
    <source>
        <dbReference type="Proteomes" id="UP000196082"/>
    </source>
</evidence>
<comment type="caution">
    <text evidence="5">The sequence shown here is derived from an EMBL/GenBank/DDBJ whole genome shotgun (WGS) entry which is preliminary data.</text>
</comment>
<dbReference type="PANTHER" id="PTHR22893">
    <property type="entry name" value="NADH OXIDOREDUCTASE-RELATED"/>
    <property type="match status" value="1"/>
</dbReference>
<dbReference type="RefSeq" id="WP_086979495.1">
    <property type="nucleotide sequence ID" value="NZ_NFSB01000091.1"/>
</dbReference>
<dbReference type="CDD" id="cd02933">
    <property type="entry name" value="OYE_like_FMN"/>
    <property type="match status" value="1"/>
</dbReference>
<dbReference type="Proteomes" id="UP000196082">
    <property type="component" value="Unassembled WGS sequence"/>
</dbReference>
<name>A0A1Y3KAD9_PSEPU</name>
<protein>
    <submittedName>
        <fullName evidence="5">Alkene reductase</fullName>
    </submittedName>
</protein>